<evidence type="ECO:0000313" key="2">
    <source>
        <dbReference type="Proteomes" id="UP000095281"/>
    </source>
</evidence>
<proteinExistence type="predicted"/>
<dbReference type="InterPro" id="IPR036047">
    <property type="entry name" value="F-box-like_dom_sf"/>
</dbReference>
<feature type="domain" description="F-box" evidence="1">
    <location>
        <begin position="1"/>
        <end position="47"/>
    </location>
</feature>
<accession>A0A1I8BC32</accession>
<dbReference type="Proteomes" id="UP000095281">
    <property type="component" value="Unplaced"/>
</dbReference>
<evidence type="ECO:0000313" key="3">
    <source>
        <dbReference type="WBParaSite" id="MhA1_Contig1957.frz3.gene2"/>
    </source>
</evidence>
<dbReference type="SUPFAM" id="SSF81383">
    <property type="entry name" value="F-box domain"/>
    <property type="match status" value="1"/>
</dbReference>
<dbReference type="AlphaFoldDB" id="A0A1I8BC32"/>
<organism evidence="2 3">
    <name type="scientific">Meloidogyne hapla</name>
    <name type="common">Root-knot nematode worm</name>
    <dbReference type="NCBI Taxonomy" id="6305"/>
    <lineage>
        <taxon>Eukaryota</taxon>
        <taxon>Metazoa</taxon>
        <taxon>Ecdysozoa</taxon>
        <taxon>Nematoda</taxon>
        <taxon>Chromadorea</taxon>
        <taxon>Rhabditida</taxon>
        <taxon>Tylenchina</taxon>
        <taxon>Tylenchomorpha</taxon>
        <taxon>Tylenchoidea</taxon>
        <taxon>Meloidogynidae</taxon>
        <taxon>Meloidogyninae</taxon>
        <taxon>Meloidogyne</taxon>
    </lineage>
</organism>
<dbReference type="Pfam" id="PF12937">
    <property type="entry name" value="F-box-like"/>
    <property type="match status" value="1"/>
</dbReference>
<evidence type="ECO:0000259" key="1">
    <source>
        <dbReference type="PROSITE" id="PS50181"/>
    </source>
</evidence>
<sequence length="220" mass="26456">MNYLLPNETKIDIFKFLNYKQLFSIKQTNRYFNKLINSYEDILARKNSYSITIKDFNQLPLLNWKNKINNLEYGLYYCNYEDQGVLKYTFPYTAMDINFGYFDFPLNNQLLNKWQSALDRKIPVYLKIDGTKININKEIYSVFINIEKEQTNFNKFSNRLILRLPIFPKNIDEMKIIRCCLEGIFHSSYLVLSFIKYIFNPEIIKILFDDNEDAIPLRFV</sequence>
<dbReference type="WBParaSite" id="MhA1_Contig1957.frz3.gene2">
    <property type="protein sequence ID" value="MhA1_Contig1957.frz3.gene2"/>
    <property type="gene ID" value="MhA1_Contig1957.frz3.gene2"/>
</dbReference>
<dbReference type="InterPro" id="IPR001810">
    <property type="entry name" value="F-box_dom"/>
</dbReference>
<reference evidence="3" key="1">
    <citation type="submission" date="2016-11" db="UniProtKB">
        <authorList>
            <consortium name="WormBaseParasite"/>
        </authorList>
    </citation>
    <scope>IDENTIFICATION</scope>
</reference>
<keyword evidence="2" id="KW-1185">Reference proteome</keyword>
<dbReference type="PROSITE" id="PS50181">
    <property type="entry name" value="FBOX"/>
    <property type="match status" value="1"/>
</dbReference>
<name>A0A1I8BC32_MELHA</name>
<protein>
    <submittedName>
        <fullName evidence="3">F-box domain-containing protein</fullName>
    </submittedName>
</protein>